<gene>
    <name evidence="1" type="ORF">V2W30_11590</name>
</gene>
<dbReference type="Proteomes" id="UP001432251">
    <property type="component" value="Chromosome"/>
</dbReference>
<keyword evidence="2" id="KW-1185">Reference proteome</keyword>
<protein>
    <submittedName>
        <fullName evidence="1">Uncharacterized protein</fullName>
    </submittedName>
</protein>
<name>A0ACD5A9P8_9ACTN</name>
<dbReference type="EMBL" id="CP146022">
    <property type="protein sequence ID" value="WWQ63923.1"/>
    <property type="molecule type" value="Genomic_DNA"/>
</dbReference>
<evidence type="ECO:0000313" key="2">
    <source>
        <dbReference type="Proteomes" id="UP001432251"/>
    </source>
</evidence>
<accession>A0ACD5A9P8</accession>
<sequence length="189" mass="19621">MTTPPAKGGTRRGRLLLFVALLFGIVGMHTLGHPTGHTAPMSPAMDRASVSTTMDKASVNTTMDMTSVSTSFVSPASVTTSSVTTSMSHTSMSAPTDTGAAHGHEGPGDGGMDPLSVCLAVLGSFTLLLLTAAVLRPLTAAGVLRAAPRGMTYARRPHPPRPELCCPVCRFCESRPAHRPLRAARASGR</sequence>
<reference evidence="1" key="1">
    <citation type="journal article" date="2025" name="Int. J. Syst. Evol. Microbiol.">
        <title>Streptomyces citrinus sp. nov., with yellow diffusible pigment.</title>
        <authorList>
            <person name="He Y."/>
            <person name="Yang E."/>
            <person name="Xu J."/>
            <person name="Sun Y."/>
            <person name="Sun L."/>
        </authorList>
    </citation>
    <scope>NUCLEOTIDE SEQUENCE</scope>
    <source>
        <strain evidence="1">Q6</strain>
    </source>
</reference>
<evidence type="ECO:0000313" key="1">
    <source>
        <dbReference type="EMBL" id="WWQ63923.1"/>
    </source>
</evidence>
<proteinExistence type="predicted"/>
<organism evidence="1 2">
    <name type="scientific">Streptomyces citrinus</name>
    <dbReference type="NCBI Taxonomy" id="3118173"/>
    <lineage>
        <taxon>Bacteria</taxon>
        <taxon>Bacillati</taxon>
        <taxon>Actinomycetota</taxon>
        <taxon>Actinomycetes</taxon>
        <taxon>Kitasatosporales</taxon>
        <taxon>Streptomycetaceae</taxon>
        <taxon>Streptomyces</taxon>
    </lineage>
</organism>